<reference evidence="7 8" key="1">
    <citation type="submission" date="2024-04" db="EMBL/GenBank/DDBJ databases">
        <authorList>
            <consortium name="Genoscope - CEA"/>
            <person name="William W."/>
        </authorList>
    </citation>
    <scope>NUCLEOTIDE SEQUENCE [LARGE SCALE GENOMIC DNA]</scope>
</reference>
<sequence length="110" mass="12299">MPRKDPCQKYACDLQTCLQANDYQEWHCEPVLQALYDCCARSGYKNSDVCSGITVKETSLTNALKFSEGRIQPDPPTLLEEKPEDTTIVSEKSNSPPIQKKAKSVSKDSK</sequence>
<protein>
    <recommendedName>
        <fullName evidence="9">Cx9C motif-containing protein 4, mitochondrial</fullName>
    </recommendedName>
</protein>
<evidence type="ECO:0000256" key="5">
    <source>
        <dbReference type="PIRSR" id="PIRSR627179-50"/>
    </source>
</evidence>
<evidence type="ECO:0000256" key="4">
    <source>
        <dbReference type="ARBA" id="ARBA00023157"/>
    </source>
</evidence>
<evidence type="ECO:0000313" key="7">
    <source>
        <dbReference type="EMBL" id="CAL1528955.1"/>
    </source>
</evidence>
<dbReference type="SUPFAM" id="SSF47072">
    <property type="entry name" value="Cysteine alpha-hairpin motif"/>
    <property type="match status" value="1"/>
</dbReference>
<proteinExistence type="inferred from homology"/>
<dbReference type="EMBL" id="CAXITT010000040">
    <property type="protein sequence ID" value="CAL1528955.1"/>
    <property type="molecule type" value="Genomic_DNA"/>
</dbReference>
<evidence type="ECO:0008006" key="9">
    <source>
        <dbReference type="Google" id="ProtNLM"/>
    </source>
</evidence>
<feature type="disulfide bond" evidence="5">
    <location>
        <begin position="39"/>
        <end position="50"/>
    </location>
</feature>
<comment type="subcellular location">
    <subcellularLocation>
        <location evidence="1">Mitochondrion</location>
    </subcellularLocation>
</comment>
<comment type="caution">
    <text evidence="7">The sequence shown here is derived from an EMBL/GenBank/DDBJ whole genome shotgun (WGS) entry which is preliminary data.</text>
</comment>
<dbReference type="PROSITE" id="PS51808">
    <property type="entry name" value="CHCH"/>
    <property type="match status" value="1"/>
</dbReference>
<dbReference type="Proteomes" id="UP001497497">
    <property type="component" value="Unassembled WGS sequence"/>
</dbReference>
<comment type="similarity">
    <text evidence="2">Belongs to the CMC4 family.</text>
</comment>
<keyword evidence="3" id="KW-0496">Mitochondrion</keyword>
<evidence type="ECO:0000256" key="3">
    <source>
        <dbReference type="ARBA" id="ARBA00023128"/>
    </source>
</evidence>
<evidence type="ECO:0000256" key="1">
    <source>
        <dbReference type="ARBA" id="ARBA00004173"/>
    </source>
</evidence>
<dbReference type="PANTHER" id="PTHR15590:SF0">
    <property type="entry name" value="CX9C MOTIF-CONTAINING PROTEIN 4"/>
    <property type="match status" value="1"/>
</dbReference>
<dbReference type="GO" id="GO:0005758">
    <property type="term" value="C:mitochondrial intermembrane space"/>
    <property type="evidence" value="ECO:0007669"/>
    <property type="project" value="TreeGrafter"/>
</dbReference>
<dbReference type="InterPro" id="IPR027179">
    <property type="entry name" value="CMC4"/>
</dbReference>
<dbReference type="AlphaFoldDB" id="A0AAV2H711"/>
<dbReference type="Pfam" id="PF08991">
    <property type="entry name" value="CMC4"/>
    <property type="match status" value="1"/>
</dbReference>
<feature type="region of interest" description="Disordered" evidence="6">
    <location>
        <begin position="66"/>
        <end position="110"/>
    </location>
</feature>
<feature type="compositionally biased region" description="Polar residues" evidence="6">
    <location>
        <begin position="87"/>
        <end position="97"/>
    </location>
</feature>
<dbReference type="Gene3D" id="1.10.287.1130">
    <property type="entry name" value="CytochromE C oxidase copper chaperone"/>
    <property type="match status" value="1"/>
</dbReference>
<feature type="disulfide bond" evidence="5">
    <location>
        <begin position="17"/>
        <end position="28"/>
    </location>
</feature>
<feature type="disulfide bond" evidence="5">
    <location>
        <begin position="7"/>
        <end position="38"/>
    </location>
</feature>
<name>A0AAV2H711_LYMST</name>
<evidence type="ECO:0000313" key="8">
    <source>
        <dbReference type="Proteomes" id="UP001497497"/>
    </source>
</evidence>
<evidence type="ECO:0000256" key="6">
    <source>
        <dbReference type="SAM" id="MobiDB-lite"/>
    </source>
</evidence>
<gene>
    <name evidence="7" type="ORF">GSLYS_00003125001</name>
</gene>
<dbReference type="PANTHER" id="PTHR15590">
    <property type="entry name" value="CX9C MOTIF-CONTAINING PROTEIN 4"/>
    <property type="match status" value="1"/>
</dbReference>
<dbReference type="InterPro" id="IPR009069">
    <property type="entry name" value="Cys_alpha_HP_mot_SF"/>
</dbReference>
<keyword evidence="8" id="KW-1185">Reference proteome</keyword>
<keyword evidence="4 5" id="KW-1015">Disulfide bond</keyword>
<evidence type="ECO:0000256" key="2">
    <source>
        <dbReference type="ARBA" id="ARBA00009858"/>
    </source>
</evidence>
<organism evidence="7 8">
    <name type="scientific">Lymnaea stagnalis</name>
    <name type="common">Great pond snail</name>
    <name type="synonym">Helix stagnalis</name>
    <dbReference type="NCBI Taxonomy" id="6523"/>
    <lineage>
        <taxon>Eukaryota</taxon>
        <taxon>Metazoa</taxon>
        <taxon>Spiralia</taxon>
        <taxon>Lophotrochozoa</taxon>
        <taxon>Mollusca</taxon>
        <taxon>Gastropoda</taxon>
        <taxon>Heterobranchia</taxon>
        <taxon>Euthyneura</taxon>
        <taxon>Panpulmonata</taxon>
        <taxon>Hygrophila</taxon>
        <taxon>Lymnaeoidea</taxon>
        <taxon>Lymnaeidae</taxon>
        <taxon>Lymnaea</taxon>
    </lineage>
</organism>
<accession>A0AAV2H711</accession>